<sequence length="94" mass="9990">MSAFMKLMGVAMLIAGVIVLAVARSAFHEITAATAFGLGAVILGISAVIDRLTDIRDGLRQPATMTFTPEPAATETRPPPKPDPEITWRGRGTR</sequence>
<keyword evidence="2" id="KW-0472">Membrane</keyword>
<protein>
    <submittedName>
        <fullName evidence="3">Uncharacterized protein</fullName>
    </submittedName>
</protein>
<keyword evidence="2" id="KW-1133">Transmembrane helix</keyword>
<keyword evidence="4" id="KW-1185">Reference proteome</keyword>
<name>A0ABW0IXI9_9HYPH</name>
<feature type="compositionally biased region" description="Basic and acidic residues" evidence="1">
    <location>
        <begin position="78"/>
        <end position="88"/>
    </location>
</feature>
<reference evidence="4" key="1">
    <citation type="journal article" date="2019" name="Int. J. Syst. Evol. Microbiol.">
        <title>The Global Catalogue of Microorganisms (GCM) 10K type strain sequencing project: providing services to taxonomists for standard genome sequencing and annotation.</title>
        <authorList>
            <consortium name="The Broad Institute Genomics Platform"/>
            <consortium name="The Broad Institute Genome Sequencing Center for Infectious Disease"/>
            <person name="Wu L."/>
            <person name="Ma J."/>
        </authorList>
    </citation>
    <scope>NUCLEOTIDE SEQUENCE [LARGE SCALE GENOMIC DNA]</scope>
    <source>
        <strain evidence="4">NCAIM B.01391</strain>
    </source>
</reference>
<keyword evidence="2" id="KW-0812">Transmembrane</keyword>
<comment type="caution">
    <text evidence="3">The sequence shown here is derived from an EMBL/GenBank/DDBJ whole genome shotgun (WGS) entry which is preliminary data.</text>
</comment>
<evidence type="ECO:0000256" key="2">
    <source>
        <dbReference type="SAM" id="Phobius"/>
    </source>
</evidence>
<feature type="region of interest" description="Disordered" evidence="1">
    <location>
        <begin position="64"/>
        <end position="94"/>
    </location>
</feature>
<evidence type="ECO:0000313" key="4">
    <source>
        <dbReference type="Proteomes" id="UP001596053"/>
    </source>
</evidence>
<organism evidence="3 4">
    <name type="scientific">Bosea eneae</name>
    <dbReference type="NCBI Taxonomy" id="151454"/>
    <lineage>
        <taxon>Bacteria</taxon>
        <taxon>Pseudomonadati</taxon>
        <taxon>Pseudomonadota</taxon>
        <taxon>Alphaproteobacteria</taxon>
        <taxon>Hyphomicrobiales</taxon>
        <taxon>Boseaceae</taxon>
        <taxon>Bosea</taxon>
    </lineage>
</organism>
<evidence type="ECO:0000256" key="1">
    <source>
        <dbReference type="SAM" id="MobiDB-lite"/>
    </source>
</evidence>
<dbReference type="Proteomes" id="UP001596053">
    <property type="component" value="Unassembled WGS sequence"/>
</dbReference>
<dbReference type="EMBL" id="JBHSLW010000056">
    <property type="protein sequence ID" value="MFC5423046.1"/>
    <property type="molecule type" value="Genomic_DNA"/>
</dbReference>
<accession>A0ABW0IXI9</accession>
<proteinExistence type="predicted"/>
<gene>
    <name evidence="3" type="ORF">ACFPOB_26200</name>
</gene>
<evidence type="ECO:0000313" key="3">
    <source>
        <dbReference type="EMBL" id="MFC5423046.1"/>
    </source>
</evidence>
<feature type="transmembrane region" description="Helical" evidence="2">
    <location>
        <begin position="35"/>
        <end position="53"/>
    </location>
</feature>
<feature type="compositionally biased region" description="Low complexity" evidence="1">
    <location>
        <begin position="64"/>
        <end position="76"/>
    </location>
</feature>